<accession>A0A0K9YND2</accession>
<proteinExistence type="predicted"/>
<organism evidence="1 2">
    <name type="scientific">Brevibacillus reuszeri</name>
    <dbReference type="NCBI Taxonomy" id="54915"/>
    <lineage>
        <taxon>Bacteria</taxon>
        <taxon>Bacillati</taxon>
        <taxon>Bacillota</taxon>
        <taxon>Bacilli</taxon>
        <taxon>Bacillales</taxon>
        <taxon>Paenibacillaceae</taxon>
        <taxon>Brevibacillus</taxon>
    </lineage>
</organism>
<reference evidence="2" key="1">
    <citation type="submission" date="2015-07" db="EMBL/GenBank/DDBJ databases">
        <title>Genome sequencing project for genomic taxonomy and phylogenomics of Bacillus-like bacteria.</title>
        <authorList>
            <person name="Liu B."/>
            <person name="Wang J."/>
            <person name="Zhu Y."/>
            <person name="Liu G."/>
            <person name="Chen Q."/>
            <person name="Chen Z."/>
            <person name="Lan J."/>
            <person name="Che J."/>
            <person name="Ge C."/>
            <person name="Shi H."/>
            <person name="Pan Z."/>
            <person name="Liu X."/>
        </authorList>
    </citation>
    <scope>NUCLEOTIDE SEQUENCE [LARGE SCALE GENOMIC DNA]</scope>
    <source>
        <strain evidence="2">DSM 9887</strain>
    </source>
</reference>
<dbReference type="EMBL" id="LGIQ01000011">
    <property type="protein sequence ID" value="KNB69675.1"/>
    <property type="molecule type" value="Genomic_DNA"/>
</dbReference>
<name>A0A0K9YND2_9BACL</name>
<dbReference type="STRING" id="54915.ADS79_27890"/>
<protein>
    <submittedName>
        <fullName evidence="1">Uncharacterized protein</fullName>
    </submittedName>
</protein>
<dbReference type="Proteomes" id="UP000036834">
    <property type="component" value="Unassembled WGS sequence"/>
</dbReference>
<gene>
    <name evidence="1" type="ORF">ADS79_27890</name>
</gene>
<comment type="caution">
    <text evidence="1">The sequence shown here is derived from an EMBL/GenBank/DDBJ whole genome shotgun (WGS) entry which is preliminary data.</text>
</comment>
<evidence type="ECO:0000313" key="1">
    <source>
        <dbReference type="EMBL" id="KNB69675.1"/>
    </source>
</evidence>
<dbReference type="AlphaFoldDB" id="A0A0K9YND2"/>
<evidence type="ECO:0000313" key="2">
    <source>
        <dbReference type="Proteomes" id="UP000036834"/>
    </source>
</evidence>
<sequence length="66" mass="7455">MPTGKCRFHERGGYRELHIEKIVADKPEWILVSKNPSVEHFCCLGCLAGHVDELAMEEEEKTGLVS</sequence>
<dbReference type="PATRIC" id="fig|54915.3.peg.4773"/>